<keyword evidence="1" id="KW-0805">Transcription regulation</keyword>
<keyword evidence="3" id="KW-0804">Transcription</keyword>
<keyword evidence="7" id="KW-1185">Reference proteome</keyword>
<dbReference type="SMART" id="SM00347">
    <property type="entry name" value="HTH_MARR"/>
    <property type="match status" value="1"/>
</dbReference>
<dbReference type="CDD" id="cd00090">
    <property type="entry name" value="HTH_ARSR"/>
    <property type="match status" value="1"/>
</dbReference>
<dbReference type="InterPro" id="IPR036388">
    <property type="entry name" value="WH-like_DNA-bd_sf"/>
</dbReference>
<dbReference type="InterPro" id="IPR011991">
    <property type="entry name" value="ArsR-like_HTH"/>
</dbReference>
<feature type="domain" description="HTH marR-type" evidence="5">
    <location>
        <begin position="26"/>
        <end position="160"/>
    </location>
</feature>
<dbReference type="OrthoDB" id="9154853at2"/>
<evidence type="ECO:0000256" key="3">
    <source>
        <dbReference type="ARBA" id="ARBA00023163"/>
    </source>
</evidence>
<comment type="caution">
    <text evidence="6">The sequence shown here is derived from an EMBL/GenBank/DDBJ whole genome shotgun (WGS) entry which is preliminary data.</text>
</comment>
<dbReference type="PROSITE" id="PS50995">
    <property type="entry name" value="HTH_MARR_2"/>
    <property type="match status" value="1"/>
</dbReference>
<evidence type="ECO:0000256" key="2">
    <source>
        <dbReference type="ARBA" id="ARBA00023125"/>
    </source>
</evidence>
<dbReference type="Pfam" id="PF12802">
    <property type="entry name" value="MarR_2"/>
    <property type="match status" value="1"/>
</dbReference>
<accession>A0A498CAT5</accession>
<dbReference type="InterPro" id="IPR036390">
    <property type="entry name" value="WH_DNA-bd_sf"/>
</dbReference>
<dbReference type="InterPro" id="IPR039422">
    <property type="entry name" value="MarR/SlyA-like"/>
</dbReference>
<dbReference type="RefSeq" id="WP_121057427.1">
    <property type="nucleotide sequence ID" value="NZ_RCDB01000001.1"/>
</dbReference>
<dbReference type="SUPFAM" id="SSF46785">
    <property type="entry name" value="Winged helix' DNA-binding domain"/>
    <property type="match status" value="1"/>
</dbReference>
<proteinExistence type="predicted"/>
<dbReference type="Proteomes" id="UP000273158">
    <property type="component" value="Unassembled WGS sequence"/>
</dbReference>
<organism evidence="6 7">
    <name type="scientific">Microbacterium telephonicum</name>
    <dbReference type="NCBI Taxonomy" id="1714841"/>
    <lineage>
        <taxon>Bacteria</taxon>
        <taxon>Bacillati</taxon>
        <taxon>Actinomycetota</taxon>
        <taxon>Actinomycetes</taxon>
        <taxon>Micrococcales</taxon>
        <taxon>Microbacteriaceae</taxon>
        <taxon>Microbacterium</taxon>
    </lineage>
</organism>
<evidence type="ECO:0000259" key="5">
    <source>
        <dbReference type="PROSITE" id="PS50995"/>
    </source>
</evidence>
<evidence type="ECO:0000256" key="1">
    <source>
        <dbReference type="ARBA" id="ARBA00023015"/>
    </source>
</evidence>
<evidence type="ECO:0000313" key="7">
    <source>
        <dbReference type="Proteomes" id="UP000273158"/>
    </source>
</evidence>
<dbReference type="PROSITE" id="PS01117">
    <property type="entry name" value="HTH_MARR_1"/>
    <property type="match status" value="1"/>
</dbReference>
<dbReference type="GO" id="GO:0006950">
    <property type="term" value="P:response to stress"/>
    <property type="evidence" value="ECO:0007669"/>
    <property type="project" value="TreeGrafter"/>
</dbReference>
<keyword evidence="2 6" id="KW-0238">DNA-binding</keyword>
<sequence length="161" mass="17520">MSATGSLASPARVHGAGDAADPARPFDEVEASINLLFARTRMMWRDAAVRVHTDLQPSGYKLLAHIVRSGSANAHQLAELFEMDKSVVSRQVRMLEEVGLLESRPAEHDGRMRVLTPTPAAVALVDELRAEFHARLREVLAGLTPAELEAGAKVVRCLAEF</sequence>
<gene>
    <name evidence="6" type="ORF">C7474_0564</name>
</gene>
<evidence type="ECO:0000256" key="4">
    <source>
        <dbReference type="SAM" id="MobiDB-lite"/>
    </source>
</evidence>
<name>A0A498CAT5_9MICO</name>
<dbReference type="Gene3D" id="1.10.10.10">
    <property type="entry name" value="Winged helix-like DNA-binding domain superfamily/Winged helix DNA-binding domain"/>
    <property type="match status" value="1"/>
</dbReference>
<protein>
    <submittedName>
        <fullName evidence="6">DNA-binding MarR family transcriptional regulator</fullName>
    </submittedName>
</protein>
<dbReference type="EMBL" id="RCDB01000001">
    <property type="protein sequence ID" value="RLK52613.1"/>
    <property type="molecule type" value="Genomic_DNA"/>
</dbReference>
<evidence type="ECO:0000313" key="6">
    <source>
        <dbReference type="EMBL" id="RLK52613.1"/>
    </source>
</evidence>
<dbReference type="InterPro" id="IPR000835">
    <property type="entry name" value="HTH_MarR-typ"/>
</dbReference>
<dbReference type="InterPro" id="IPR023187">
    <property type="entry name" value="Tscrpt_reg_MarR-type_CS"/>
</dbReference>
<dbReference type="AlphaFoldDB" id="A0A498CAT5"/>
<dbReference type="PANTHER" id="PTHR33164:SF57">
    <property type="entry name" value="MARR-FAMILY TRANSCRIPTIONAL REGULATOR"/>
    <property type="match status" value="1"/>
</dbReference>
<dbReference type="GO" id="GO:0003677">
    <property type="term" value="F:DNA binding"/>
    <property type="evidence" value="ECO:0007669"/>
    <property type="project" value="UniProtKB-KW"/>
</dbReference>
<dbReference type="GO" id="GO:0003700">
    <property type="term" value="F:DNA-binding transcription factor activity"/>
    <property type="evidence" value="ECO:0007669"/>
    <property type="project" value="InterPro"/>
</dbReference>
<feature type="region of interest" description="Disordered" evidence="4">
    <location>
        <begin position="1"/>
        <end position="23"/>
    </location>
</feature>
<reference evidence="6 7" key="1">
    <citation type="journal article" date="2015" name="Stand. Genomic Sci.">
        <title>Genomic Encyclopedia of Bacterial and Archaeal Type Strains, Phase III: the genomes of soil and plant-associated and newly described type strains.</title>
        <authorList>
            <person name="Whitman W.B."/>
            <person name="Woyke T."/>
            <person name="Klenk H.P."/>
            <person name="Zhou Y."/>
            <person name="Lilburn T.G."/>
            <person name="Beck B.J."/>
            <person name="De Vos P."/>
            <person name="Vandamme P."/>
            <person name="Eisen J.A."/>
            <person name="Garrity G."/>
            <person name="Hugenholtz P."/>
            <person name="Kyrpides N.C."/>
        </authorList>
    </citation>
    <scope>NUCLEOTIDE SEQUENCE [LARGE SCALE GENOMIC DNA]</scope>
    <source>
        <strain evidence="6 7">S2T63</strain>
    </source>
</reference>
<dbReference type="PANTHER" id="PTHR33164">
    <property type="entry name" value="TRANSCRIPTIONAL REGULATOR, MARR FAMILY"/>
    <property type="match status" value="1"/>
</dbReference>